<protein>
    <recommendedName>
        <fullName evidence="2">histidine kinase</fullName>
        <ecNumber evidence="2">2.7.13.3</ecNumber>
    </recommendedName>
</protein>
<sequence>MADRGKIESPGGRARGSKAAGRQSPGGAIGDQTGNLVGVLDFRRMLAIADALPVLIAYLDSGQRYLFVNRALADWLGMPRRQVLGRSMRDVLGEEAYKSREPMIRAALAGERQWFAANFDHPTRGPLAVQSEYVPQRGADGSVEGVVLLIQDVTEQRAAERSLRESEARFRRIADSAPALMWVSRLDRSRDFVNEAYAEFVGLDVKDACQFDWRAAIHPDDAERVVAESIAGEASLKRFTLEARYRRADGEYRWLRSVSQPRFGPDGELVGFIGVGSDVTAEKDAESELKAQVAARTAALGESEARVRALFDSALEMIGLLDLDGRYVEVNRSALDSLGLTPEQVVGKHPWEIGPFSGHPESQEKLRQLVGQAAGGATATAEMQIDTVGGQASLIVSMKPVMGDDGKPMFLLGEGRDITELKSTQDQLRQAQKMEALGQLTGGIAHDFNNLLTVVVGGLDLITKRVEDEKLLRYATNALSAAERGARLTAQLLAFSRVQRLEVKPTYVAPLIEEMRPLLRNVLGPGIEKVFDLDPHLMPVMADPTQLEVAVLNLAINARDAMPEGGTLTISSRRRRISDDPELEPGHYVELSISDTGEGMTPEVLARAIEPFFTTKEVGKGTGLGLSMVYGMTRQSGGTARIESEPGVGTTVKLYFRRATRDAEVPLSNGETGDMLRRQQGKATILVIDDDDDVRQFIAASLEEYGHEVVEAADGREGIDRFAEVAPDLVILDFVMPGLSGAEVAAHIRATKPGQRILFVSGYSETDAIRKVAPDAEILPKPFRATVLDEAVRDALATS</sequence>
<evidence type="ECO:0000259" key="6">
    <source>
        <dbReference type="PROSITE" id="PS50109"/>
    </source>
</evidence>
<dbReference type="SUPFAM" id="SSF55874">
    <property type="entry name" value="ATPase domain of HSP90 chaperone/DNA topoisomerase II/histidine kinase"/>
    <property type="match status" value="1"/>
</dbReference>
<dbReference type="PROSITE" id="PS50109">
    <property type="entry name" value="HIS_KIN"/>
    <property type="match status" value="1"/>
</dbReference>
<comment type="caution">
    <text evidence="10">The sequence shown here is derived from an EMBL/GenBank/DDBJ whole genome shotgun (WGS) entry which is preliminary data.</text>
</comment>
<dbReference type="SMART" id="SM00448">
    <property type="entry name" value="REC"/>
    <property type="match status" value="1"/>
</dbReference>
<dbReference type="Pfam" id="PF00072">
    <property type="entry name" value="Response_reg"/>
    <property type="match status" value="1"/>
</dbReference>
<evidence type="ECO:0000256" key="3">
    <source>
        <dbReference type="ARBA" id="ARBA00022553"/>
    </source>
</evidence>
<dbReference type="InterPro" id="IPR011006">
    <property type="entry name" value="CheY-like_superfamily"/>
</dbReference>
<dbReference type="InterPro" id="IPR013656">
    <property type="entry name" value="PAS_4"/>
</dbReference>
<comment type="catalytic activity">
    <reaction evidence="1">
        <text>ATP + protein L-histidine = ADP + protein N-phospho-L-histidine.</text>
        <dbReference type="EC" id="2.7.13.3"/>
    </reaction>
</comment>
<accession>A0A418PY22</accession>
<evidence type="ECO:0000256" key="5">
    <source>
        <dbReference type="SAM" id="MobiDB-lite"/>
    </source>
</evidence>
<dbReference type="Gene3D" id="1.10.287.130">
    <property type="match status" value="1"/>
</dbReference>
<dbReference type="InterPro" id="IPR000700">
    <property type="entry name" value="PAS-assoc_C"/>
</dbReference>
<dbReference type="AlphaFoldDB" id="A0A418PY22"/>
<feature type="domain" description="PAC" evidence="9">
    <location>
        <begin position="379"/>
        <end position="430"/>
    </location>
</feature>
<dbReference type="Pfam" id="PF00512">
    <property type="entry name" value="HisKA"/>
    <property type="match status" value="1"/>
</dbReference>
<dbReference type="Pfam" id="PF08447">
    <property type="entry name" value="PAS_3"/>
    <property type="match status" value="1"/>
</dbReference>
<dbReference type="OrthoDB" id="9796100at2"/>
<feature type="domain" description="PAC" evidence="9">
    <location>
        <begin position="239"/>
        <end position="291"/>
    </location>
</feature>
<feature type="domain" description="Response regulatory" evidence="7">
    <location>
        <begin position="684"/>
        <end position="796"/>
    </location>
</feature>
<name>A0A418PY22_9SPHN</name>
<feature type="modified residue" description="4-aspartylphosphate" evidence="4">
    <location>
        <position position="733"/>
    </location>
</feature>
<evidence type="ECO:0000259" key="9">
    <source>
        <dbReference type="PROSITE" id="PS50113"/>
    </source>
</evidence>
<dbReference type="GO" id="GO:0000155">
    <property type="term" value="F:phosphorelay sensor kinase activity"/>
    <property type="evidence" value="ECO:0007669"/>
    <property type="project" value="InterPro"/>
</dbReference>
<dbReference type="PRINTS" id="PR00344">
    <property type="entry name" value="BCTRLSENSOR"/>
</dbReference>
<feature type="domain" description="PAS" evidence="8">
    <location>
        <begin position="41"/>
        <end position="111"/>
    </location>
</feature>
<dbReference type="InterPro" id="IPR003594">
    <property type="entry name" value="HATPase_dom"/>
</dbReference>
<dbReference type="InterPro" id="IPR036890">
    <property type="entry name" value="HATPase_C_sf"/>
</dbReference>
<dbReference type="Proteomes" id="UP000285023">
    <property type="component" value="Unassembled WGS sequence"/>
</dbReference>
<feature type="domain" description="PAS" evidence="8">
    <location>
        <begin position="303"/>
        <end position="377"/>
    </location>
</feature>
<dbReference type="Gene3D" id="3.40.50.2300">
    <property type="match status" value="1"/>
</dbReference>
<feature type="region of interest" description="Disordered" evidence="5">
    <location>
        <begin position="1"/>
        <end position="29"/>
    </location>
</feature>
<dbReference type="Gene3D" id="3.30.450.20">
    <property type="entry name" value="PAS domain"/>
    <property type="match status" value="3"/>
</dbReference>
<dbReference type="PROSITE" id="PS50110">
    <property type="entry name" value="RESPONSE_REGULATORY"/>
    <property type="match status" value="1"/>
</dbReference>
<evidence type="ECO:0000313" key="10">
    <source>
        <dbReference type="EMBL" id="RIX26812.1"/>
    </source>
</evidence>
<dbReference type="SMART" id="SM00387">
    <property type="entry name" value="HATPase_c"/>
    <property type="match status" value="1"/>
</dbReference>
<dbReference type="SUPFAM" id="SSF47384">
    <property type="entry name" value="Homodimeric domain of signal transducing histidine kinase"/>
    <property type="match status" value="1"/>
</dbReference>
<dbReference type="SMART" id="SM00388">
    <property type="entry name" value="HisKA"/>
    <property type="match status" value="1"/>
</dbReference>
<evidence type="ECO:0000256" key="4">
    <source>
        <dbReference type="PROSITE-ProRule" id="PRU00169"/>
    </source>
</evidence>
<dbReference type="CDD" id="cd00156">
    <property type="entry name" value="REC"/>
    <property type="match status" value="1"/>
</dbReference>
<dbReference type="PANTHER" id="PTHR43065:SF49">
    <property type="entry name" value="HISTIDINE KINASE"/>
    <property type="match status" value="1"/>
</dbReference>
<dbReference type="InterPro" id="IPR001610">
    <property type="entry name" value="PAC"/>
</dbReference>
<evidence type="ECO:0000256" key="1">
    <source>
        <dbReference type="ARBA" id="ARBA00000085"/>
    </source>
</evidence>
<dbReference type="InterPro" id="IPR004358">
    <property type="entry name" value="Sig_transdc_His_kin-like_C"/>
</dbReference>
<dbReference type="SMART" id="SM00091">
    <property type="entry name" value="PAS"/>
    <property type="match status" value="3"/>
</dbReference>
<dbReference type="EC" id="2.7.13.3" evidence="2"/>
<keyword evidence="3 4" id="KW-0597">Phosphoprotein</keyword>
<feature type="domain" description="Histidine kinase" evidence="6">
    <location>
        <begin position="443"/>
        <end position="660"/>
    </location>
</feature>
<dbReference type="SUPFAM" id="SSF52172">
    <property type="entry name" value="CheY-like"/>
    <property type="match status" value="1"/>
</dbReference>
<feature type="domain" description="PAC" evidence="9">
    <location>
        <begin position="98"/>
        <end position="165"/>
    </location>
</feature>
<dbReference type="InterPro" id="IPR000014">
    <property type="entry name" value="PAS"/>
</dbReference>
<dbReference type="PROSITE" id="PS50113">
    <property type="entry name" value="PAC"/>
    <property type="match status" value="3"/>
</dbReference>
<proteinExistence type="predicted"/>
<dbReference type="SMART" id="SM00086">
    <property type="entry name" value="PAC"/>
    <property type="match status" value="3"/>
</dbReference>
<dbReference type="EMBL" id="QXTF01000005">
    <property type="protein sequence ID" value="RIX26812.1"/>
    <property type="molecule type" value="Genomic_DNA"/>
</dbReference>
<dbReference type="RefSeq" id="WP_119533829.1">
    <property type="nucleotide sequence ID" value="NZ_QXTF01000005.1"/>
</dbReference>
<organism evidence="10 11">
    <name type="scientific">Sphingomonas edaphi</name>
    <dbReference type="NCBI Taxonomy" id="2315689"/>
    <lineage>
        <taxon>Bacteria</taxon>
        <taxon>Pseudomonadati</taxon>
        <taxon>Pseudomonadota</taxon>
        <taxon>Alphaproteobacteria</taxon>
        <taxon>Sphingomonadales</taxon>
        <taxon>Sphingomonadaceae</taxon>
        <taxon>Sphingomonas</taxon>
    </lineage>
</organism>
<dbReference type="InterPro" id="IPR001789">
    <property type="entry name" value="Sig_transdc_resp-reg_receiver"/>
</dbReference>
<dbReference type="CDD" id="cd00130">
    <property type="entry name" value="PAS"/>
    <property type="match status" value="3"/>
</dbReference>
<dbReference type="Pfam" id="PF02518">
    <property type="entry name" value="HATPase_c"/>
    <property type="match status" value="1"/>
</dbReference>
<dbReference type="PROSITE" id="PS50112">
    <property type="entry name" value="PAS"/>
    <property type="match status" value="2"/>
</dbReference>
<evidence type="ECO:0000259" key="8">
    <source>
        <dbReference type="PROSITE" id="PS50112"/>
    </source>
</evidence>
<dbReference type="SUPFAM" id="SSF55785">
    <property type="entry name" value="PYP-like sensor domain (PAS domain)"/>
    <property type="match status" value="3"/>
</dbReference>
<dbReference type="InterPro" id="IPR035965">
    <property type="entry name" value="PAS-like_dom_sf"/>
</dbReference>
<dbReference type="InterPro" id="IPR013655">
    <property type="entry name" value="PAS_fold_3"/>
</dbReference>
<keyword evidence="11" id="KW-1185">Reference proteome</keyword>
<dbReference type="InterPro" id="IPR003661">
    <property type="entry name" value="HisK_dim/P_dom"/>
</dbReference>
<evidence type="ECO:0000259" key="7">
    <source>
        <dbReference type="PROSITE" id="PS50110"/>
    </source>
</evidence>
<dbReference type="Pfam" id="PF08448">
    <property type="entry name" value="PAS_4"/>
    <property type="match status" value="2"/>
</dbReference>
<dbReference type="NCBIfam" id="TIGR00229">
    <property type="entry name" value="sensory_box"/>
    <property type="match status" value="3"/>
</dbReference>
<evidence type="ECO:0000256" key="2">
    <source>
        <dbReference type="ARBA" id="ARBA00012438"/>
    </source>
</evidence>
<dbReference type="InterPro" id="IPR036097">
    <property type="entry name" value="HisK_dim/P_sf"/>
</dbReference>
<dbReference type="PANTHER" id="PTHR43065">
    <property type="entry name" value="SENSOR HISTIDINE KINASE"/>
    <property type="match status" value="1"/>
</dbReference>
<evidence type="ECO:0000313" key="11">
    <source>
        <dbReference type="Proteomes" id="UP000285023"/>
    </source>
</evidence>
<reference evidence="10 11" key="1">
    <citation type="submission" date="2018-09" db="EMBL/GenBank/DDBJ databases">
        <title>Sphingomonas sp. DAC4.</title>
        <authorList>
            <person name="Seo T."/>
        </authorList>
    </citation>
    <scope>NUCLEOTIDE SEQUENCE [LARGE SCALE GENOMIC DNA]</scope>
    <source>
        <strain evidence="10 11">DAC4</strain>
    </source>
</reference>
<dbReference type="CDD" id="cd00082">
    <property type="entry name" value="HisKA"/>
    <property type="match status" value="1"/>
</dbReference>
<dbReference type="Gene3D" id="3.30.565.10">
    <property type="entry name" value="Histidine kinase-like ATPase, C-terminal domain"/>
    <property type="match status" value="1"/>
</dbReference>
<dbReference type="InterPro" id="IPR005467">
    <property type="entry name" value="His_kinase_dom"/>
</dbReference>
<gene>
    <name evidence="10" type="ORF">D3M59_11515</name>
</gene>